<dbReference type="InterPro" id="IPR050559">
    <property type="entry name" value="P-Pant_transferase_sf"/>
</dbReference>
<evidence type="ECO:0000259" key="4">
    <source>
        <dbReference type="Pfam" id="PF22624"/>
    </source>
</evidence>
<proteinExistence type="inferred from homology"/>
<keyword evidence="2 5" id="KW-0808">Transferase</keyword>
<evidence type="ECO:0000256" key="2">
    <source>
        <dbReference type="ARBA" id="ARBA00022679"/>
    </source>
</evidence>
<gene>
    <name evidence="5" type="ORF">H2O64_17600</name>
</gene>
<reference evidence="5 6" key="1">
    <citation type="submission" date="2020-07" db="EMBL/GenBank/DDBJ databases">
        <title>Description of Kordia aestuariivivens sp. nov., isolated from a tidal flat.</title>
        <authorList>
            <person name="Park S."/>
            <person name="Yoon J.-H."/>
        </authorList>
    </citation>
    <scope>NUCLEOTIDE SEQUENCE [LARGE SCALE GENOMIC DNA]</scope>
    <source>
        <strain evidence="5 6">YSTF-M3</strain>
    </source>
</reference>
<dbReference type="InterPro" id="IPR055066">
    <property type="entry name" value="AASDHPPT_N"/>
</dbReference>
<keyword evidence="6" id="KW-1185">Reference proteome</keyword>
<dbReference type="InterPro" id="IPR008278">
    <property type="entry name" value="4-PPantetheinyl_Trfase_dom"/>
</dbReference>
<dbReference type="PANTHER" id="PTHR12215:SF10">
    <property type="entry name" value="L-AMINOADIPATE-SEMIALDEHYDE DEHYDROGENASE-PHOSPHOPANTETHEINYL TRANSFERASE"/>
    <property type="match status" value="1"/>
</dbReference>
<feature type="domain" description="4'-phosphopantetheinyl transferase N-terminal" evidence="4">
    <location>
        <begin position="19"/>
        <end position="97"/>
    </location>
</feature>
<dbReference type="GO" id="GO:0016740">
    <property type="term" value="F:transferase activity"/>
    <property type="evidence" value="ECO:0007669"/>
    <property type="project" value="UniProtKB-KW"/>
</dbReference>
<evidence type="ECO:0000256" key="1">
    <source>
        <dbReference type="ARBA" id="ARBA00010990"/>
    </source>
</evidence>
<sequence length="222" mass="26106">MIQILYTFLSKEFYETSLQEQLKIFPNDFTNKICKYKRWQDQQASVLGRLLLIRGIADFYDKQINGSDIGINENGKPFLKDSDIEFNISHSGELVICTIQKTLPVGIDIEEMKEIQIEDFFYQMTENESATIKNSTDQKRAFYNYWTQKEAVLKANGKGLSVPLKSFEIIENQTQLYKDEWYVSKLSIHPEYSCHMAAKQKSKYIIYYVDHREINTFIEKVN</sequence>
<evidence type="ECO:0000313" key="6">
    <source>
        <dbReference type="Proteomes" id="UP000619238"/>
    </source>
</evidence>
<protein>
    <submittedName>
        <fullName evidence="5">4'-phosphopantetheinyl transferase superfamily protein</fullName>
    </submittedName>
</protein>
<evidence type="ECO:0000259" key="3">
    <source>
        <dbReference type="Pfam" id="PF01648"/>
    </source>
</evidence>
<organism evidence="5 6">
    <name type="scientific">Kordia aestuariivivens</name>
    <dbReference type="NCBI Taxonomy" id="2759037"/>
    <lineage>
        <taxon>Bacteria</taxon>
        <taxon>Pseudomonadati</taxon>
        <taxon>Bacteroidota</taxon>
        <taxon>Flavobacteriia</taxon>
        <taxon>Flavobacteriales</taxon>
        <taxon>Flavobacteriaceae</taxon>
        <taxon>Kordia</taxon>
    </lineage>
</organism>
<feature type="domain" description="4'-phosphopantetheinyl transferase" evidence="3">
    <location>
        <begin position="104"/>
        <end position="195"/>
    </location>
</feature>
<comment type="caution">
    <text evidence="5">The sequence shown here is derived from an EMBL/GenBank/DDBJ whole genome shotgun (WGS) entry which is preliminary data.</text>
</comment>
<dbReference type="RefSeq" id="WP_187563525.1">
    <property type="nucleotide sequence ID" value="NZ_JACGWS010000011.1"/>
</dbReference>
<name>A0ABR7QDC8_9FLAO</name>
<dbReference type="Gene3D" id="3.90.470.20">
    <property type="entry name" value="4'-phosphopantetheinyl transferase domain"/>
    <property type="match status" value="2"/>
</dbReference>
<dbReference type="EMBL" id="JACGWS010000011">
    <property type="protein sequence ID" value="MBC8756493.1"/>
    <property type="molecule type" value="Genomic_DNA"/>
</dbReference>
<comment type="similarity">
    <text evidence="1">Belongs to the P-Pant transferase superfamily. Gsp/Sfp/HetI/AcpT family.</text>
</comment>
<dbReference type="Pfam" id="PF22624">
    <property type="entry name" value="AASDHPPT_N"/>
    <property type="match status" value="1"/>
</dbReference>
<dbReference type="Proteomes" id="UP000619238">
    <property type="component" value="Unassembled WGS sequence"/>
</dbReference>
<dbReference type="SUPFAM" id="SSF56214">
    <property type="entry name" value="4'-phosphopantetheinyl transferase"/>
    <property type="match status" value="2"/>
</dbReference>
<dbReference type="Pfam" id="PF01648">
    <property type="entry name" value="ACPS"/>
    <property type="match status" value="1"/>
</dbReference>
<accession>A0ABR7QDC8</accession>
<dbReference type="PANTHER" id="PTHR12215">
    <property type="entry name" value="PHOSPHOPANTETHEINE TRANSFERASE"/>
    <property type="match status" value="1"/>
</dbReference>
<dbReference type="InterPro" id="IPR037143">
    <property type="entry name" value="4-PPantetheinyl_Trfase_dom_sf"/>
</dbReference>
<evidence type="ECO:0000313" key="5">
    <source>
        <dbReference type="EMBL" id="MBC8756493.1"/>
    </source>
</evidence>